<keyword evidence="3" id="KW-1185">Reference proteome</keyword>
<dbReference type="EMBL" id="VAUA01000015">
    <property type="protein sequence ID" value="TLP55468.1"/>
    <property type="molecule type" value="Genomic_DNA"/>
</dbReference>
<feature type="domain" description="DUF4158" evidence="1">
    <location>
        <begin position="6"/>
        <end position="161"/>
    </location>
</feature>
<dbReference type="Pfam" id="PF13700">
    <property type="entry name" value="DUF4158"/>
    <property type="match status" value="1"/>
</dbReference>
<dbReference type="InterPro" id="IPR025296">
    <property type="entry name" value="DUF4158"/>
</dbReference>
<evidence type="ECO:0000313" key="3">
    <source>
        <dbReference type="Proteomes" id="UP000305041"/>
    </source>
</evidence>
<evidence type="ECO:0000313" key="2">
    <source>
        <dbReference type="EMBL" id="TLP55468.1"/>
    </source>
</evidence>
<gene>
    <name evidence="2" type="ORF">FEE96_22355</name>
</gene>
<proteinExistence type="predicted"/>
<evidence type="ECO:0000259" key="1">
    <source>
        <dbReference type="Pfam" id="PF13700"/>
    </source>
</evidence>
<sequence>MPRMRILTANEQELFDKPPLFDHRDRKKLFDFPKSLLAVAAIMRNSDHQIGFLASCGYFRATRRFFAPVDFVERDIAYVASQLGHSVPSDVHYPDRTRQRHQQVILDFYGFTPFDQSANNALTTEIATMARMHLKPRLILDRCVDFLIQRRIQVPSAYRLSD</sequence>
<name>A0ABY2UQC0_9RHOB</name>
<organism evidence="2 3">
    <name type="scientific">Parasedimentitalea maritima</name>
    <dbReference type="NCBI Taxonomy" id="2578117"/>
    <lineage>
        <taxon>Bacteria</taxon>
        <taxon>Pseudomonadati</taxon>
        <taxon>Pseudomonadota</taxon>
        <taxon>Alphaproteobacteria</taxon>
        <taxon>Rhodobacterales</taxon>
        <taxon>Paracoccaceae</taxon>
        <taxon>Parasedimentitalea</taxon>
    </lineage>
</organism>
<reference evidence="2 3" key="1">
    <citation type="submission" date="2019-05" db="EMBL/GenBank/DDBJ databases">
        <title>Draft genome sequence of Pelagicola sp. DSW4-44.</title>
        <authorList>
            <person name="Oh J."/>
        </authorList>
    </citation>
    <scope>NUCLEOTIDE SEQUENCE [LARGE SCALE GENOMIC DNA]</scope>
    <source>
        <strain evidence="2 3">DSW4-44</strain>
    </source>
</reference>
<comment type="caution">
    <text evidence="2">The sequence shown here is derived from an EMBL/GenBank/DDBJ whole genome shotgun (WGS) entry which is preliminary data.</text>
</comment>
<accession>A0ABY2UQC0</accession>
<dbReference type="Proteomes" id="UP000305041">
    <property type="component" value="Unassembled WGS sequence"/>
</dbReference>
<dbReference type="RefSeq" id="WP_138165346.1">
    <property type="nucleotide sequence ID" value="NZ_VAUA01000015.1"/>
</dbReference>
<protein>
    <submittedName>
        <fullName evidence="2">DUF4158 domain-containing protein</fullName>
    </submittedName>
</protein>
<feature type="non-terminal residue" evidence="2">
    <location>
        <position position="162"/>
    </location>
</feature>